<keyword evidence="2" id="KW-1185">Reference proteome</keyword>
<sequence>MFLLTITLILGFIGTSFSNNHPQEHGKTRPNILFIFTDDQDLELGSMQYLPTVRSRIVEQGFTFENHYATVALCCPSRVALLRGQHAHNTNNTYVNAPGGGYDKFRLSGEDGDYLPHWLRRAGYRSEYIGKLMNQYGVYNYNFTPKGWDHFDGLLDPYTYVYNTPVFSADGARPVYYAKHHQTDVIRAKAVDRLNKLLANASQPWYFQVAPVSPHQQFNESGRYPPVPLTRHQNLYSGLQAPRSPNFNPATQDKPSWLADLPQMNATQIAFSDDTYRRRAQALAGIDELVGNLLDVLEQAGKLEETVIIFSTDHGYHIGQHRIPAGKTLPYREDTHVPFYIKGPGVPRGAINLKPSTHVDIAPTVLKFTGLPENEWPVFLDGRDLSADWTNHTGQHPTNSTEIINIEYWGAAVLEGALTNPNVTRNTYKTIRIVGSDYGYLYSHWCTNETEIYDTQQDPYELHRISPESQPALANRLNGLLLATKTCTQNSCRDPWSYLHPSGSVSNLQEALSPIYDSYYASLPRVSFKQCLGYQSPNNEEPFFPGFDATAPYAFARQFRNATDKLGSAQYPGVDDASSIIPETGQYGDVYQDLEEVEKDARVLTDEELQPHTPGARRLRRYDGLEI</sequence>
<organism evidence="1 2">
    <name type="scientific">Neophaeococcomyces mojaviensis</name>
    <dbReference type="NCBI Taxonomy" id="3383035"/>
    <lineage>
        <taxon>Eukaryota</taxon>
        <taxon>Fungi</taxon>
        <taxon>Dikarya</taxon>
        <taxon>Ascomycota</taxon>
        <taxon>Pezizomycotina</taxon>
        <taxon>Eurotiomycetes</taxon>
        <taxon>Chaetothyriomycetidae</taxon>
        <taxon>Chaetothyriales</taxon>
        <taxon>Chaetothyriales incertae sedis</taxon>
        <taxon>Neophaeococcomyces</taxon>
    </lineage>
</organism>
<gene>
    <name evidence="1" type="ORF">H2198_003906</name>
</gene>
<dbReference type="Proteomes" id="UP001172386">
    <property type="component" value="Unassembled WGS sequence"/>
</dbReference>
<protein>
    <submittedName>
        <fullName evidence="1">Uncharacterized protein</fullName>
    </submittedName>
</protein>
<evidence type="ECO:0000313" key="1">
    <source>
        <dbReference type="EMBL" id="KAJ9658068.1"/>
    </source>
</evidence>
<dbReference type="EMBL" id="JAPDRQ010000055">
    <property type="protein sequence ID" value="KAJ9658068.1"/>
    <property type="molecule type" value="Genomic_DNA"/>
</dbReference>
<accession>A0ACC3AAS2</accession>
<evidence type="ECO:0000313" key="2">
    <source>
        <dbReference type="Proteomes" id="UP001172386"/>
    </source>
</evidence>
<comment type="caution">
    <text evidence="1">The sequence shown here is derived from an EMBL/GenBank/DDBJ whole genome shotgun (WGS) entry which is preliminary data.</text>
</comment>
<name>A0ACC3AAS2_9EURO</name>
<reference evidence="1" key="1">
    <citation type="submission" date="2022-10" db="EMBL/GenBank/DDBJ databases">
        <title>Culturing micro-colonial fungi from biological soil crusts in the Mojave desert and describing Neophaeococcomyces mojavensis, and introducing the new genera and species Taxawa tesnikishii.</title>
        <authorList>
            <person name="Kurbessoian T."/>
            <person name="Stajich J.E."/>
        </authorList>
    </citation>
    <scope>NUCLEOTIDE SEQUENCE</scope>
    <source>
        <strain evidence="1">JES_112</strain>
    </source>
</reference>
<proteinExistence type="predicted"/>